<dbReference type="Gramene" id="TuG1812G0700000179.01.T01">
    <property type="protein sequence ID" value="TuG1812G0700000179.01.T01"/>
    <property type="gene ID" value="TuG1812G0700000179.01"/>
</dbReference>
<accession>A0A8R7UZY1</accession>
<evidence type="ECO:0000313" key="1">
    <source>
        <dbReference type="EnsemblPlants" id="TuG1812G0700000179.01.T01"/>
    </source>
</evidence>
<sequence>MGSSATCSRNWTSRMGIPSRRWRRLWTSSDRNLVFTRDTLFCPQTKRKEDFVRNIDSALCHLSHNLTTFPGTSSCSSLDSIKSNVQCHVDRLVAFCAAMWHQERTTLSSISIRVGSWGRGRANWCTISAVALLLSGLCFSCLCAWTCAFA</sequence>
<proteinExistence type="predicted"/>
<reference evidence="1" key="2">
    <citation type="submission" date="2018-03" db="EMBL/GenBank/DDBJ databases">
        <title>The Triticum urartu genome reveals the dynamic nature of wheat genome evolution.</title>
        <authorList>
            <person name="Ling H."/>
            <person name="Ma B."/>
            <person name="Shi X."/>
            <person name="Liu H."/>
            <person name="Dong L."/>
            <person name="Sun H."/>
            <person name="Cao Y."/>
            <person name="Gao Q."/>
            <person name="Zheng S."/>
            <person name="Li Y."/>
            <person name="Yu Y."/>
            <person name="Du H."/>
            <person name="Qi M."/>
            <person name="Li Y."/>
            <person name="Yu H."/>
            <person name="Cui Y."/>
            <person name="Wang N."/>
            <person name="Chen C."/>
            <person name="Wu H."/>
            <person name="Zhao Y."/>
            <person name="Zhang J."/>
            <person name="Li Y."/>
            <person name="Zhou W."/>
            <person name="Zhang B."/>
            <person name="Hu W."/>
            <person name="Eijk M."/>
            <person name="Tang J."/>
            <person name="Witsenboer H."/>
            <person name="Zhao S."/>
            <person name="Li Z."/>
            <person name="Zhang A."/>
            <person name="Wang D."/>
            <person name="Liang C."/>
        </authorList>
    </citation>
    <scope>NUCLEOTIDE SEQUENCE [LARGE SCALE GENOMIC DNA]</scope>
    <source>
        <strain evidence="1">cv. G1812</strain>
    </source>
</reference>
<dbReference type="AlphaFoldDB" id="A0A8R7UZY1"/>
<reference evidence="1" key="3">
    <citation type="submission" date="2022-06" db="UniProtKB">
        <authorList>
            <consortium name="EnsemblPlants"/>
        </authorList>
    </citation>
    <scope>IDENTIFICATION</scope>
</reference>
<keyword evidence="2" id="KW-1185">Reference proteome</keyword>
<evidence type="ECO:0000313" key="2">
    <source>
        <dbReference type="Proteomes" id="UP000015106"/>
    </source>
</evidence>
<protein>
    <submittedName>
        <fullName evidence="1">Uncharacterized protein</fullName>
    </submittedName>
</protein>
<name>A0A8R7UZY1_TRIUA</name>
<organism evidence="1 2">
    <name type="scientific">Triticum urartu</name>
    <name type="common">Red wild einkorn</name>
    <name type="synonym">Crithodium urartu</name>
    <dbReference type="NCBI Taxonomy" id="4572"/>
    <lineage>
        <taxon>Eukaryota</taxon>
        <taxon>Viridiplantae</taxon>
        <taxon>Streptophyta</taxon>
        <taxon>Embryophyta</taxon>
        <taxon>Tracheophyta</taxon>
        <taxon>Spermatophyta</taxon>
        <taxon>Magnoliopsida</taxon>
        <taxon>Liliopsida</taxon>
        <taxon>Poales</taxon>
        <taxon>Poaceae</taxon>
        <taxon>BOP clade</taxon>
        <taxon>Pooideae</taxon>
        <taxon>Triticodae</taxon>
        <taxon>Triticeae</taxon>
        <taxon>Triticinae</taxon>
        <taxon>Triticum</taxon>
    </lineage>
</organism>
<reference evidence="2" key="1">
    <citation type="journal article" date="2013" name="Nature">
        <title>Draft genome of the wheat A-genome progenitor Triticum urartu.</title>
        <authorList>
            <person name="Ling H.Q."/>
            <person name="Zhao S."/>
            <person name="Liu D."/>
            <person name="Wang J."/>
            <person name="Sun H."/>
            <person name="Zhang C."/>
            <person name="Fan H."/>
            <person name="Li D."/>
            <person name="Dong L."/>
            <person name="Tao Y."/>
            <person name="Gao C."/>
            <person name="Wu H."/>
            <person name="Li Y."/>
            <person name="Cui Y."/>
            <person name="Guo X."/>
            <person name="Zheng S."/>
            <person name="Wang B."/>
            <person name="Yu K."/>
            <person name="Liang Q."/>
            <person name="Yang W."/>
            <person name="Lou X."/>
            <person name="Chen J."/>
            <person name="Feng M."/>
            <person name="Jian J."/>
            <person name="Zhang X."/>
            <person name="Luo G."/>
            <person name="Jiang Y."/>
            <person name="Liu J."/>
            <person name="Wang Z."/>
            <person name="Sha Y."/>
            <person name="Zhang B."/>
            <person name="Wu H."/>
            <person name="Tang D."/>
            <person name="Shen Q."/>
            <person name="Xue P."/>
            <person name="Zou S."/>
            <person name="Wang X."/>
            <person name="Liu X."/>
            <person name="Wang F."/>
            <person name="Yang Y."/>
            <person name="An X."/>
            <person name="Dong Z."/>
            <person name="Zhang K."/>
            <person name="Zhang X."/>
            <person name="Luo M.C."/>
            <person name="Dvorak J."/>
            <person name="Tong Y."/>
            <person name="Wang J."/>
            <person name="Yang H."/>
            <person name="Li Z."/>
            <person name="Wang D."/>
            <person name="Zhang A."/>
            <person name="Wang J."/>
        </authorList>
    </citation>
    <scope>NUCLEOTIDE SEQUENCE</scope>
    <source>
        <strain evidence="2">cv. G1812</strain>
    </source>
</reference>
<dbReference type="Proteomes" id="UP000015106">
    <property type="component" value="Chromosome 7"/>
</dbReference>
<dbReference type="EnsemblPlants" id="TuG1812G0700000179.01.T01">
    <property type="protein sequence ID" value="TuG1812G0700000179.01.T01"/>
    <property type="gene ID" value="TuG1812G0700000179.01"/>
</dbReference>